<protein>
    <submittedName>
        <fullName evidence="1">Uncharacterized protein</fullName>
    </submittedName>
</protein>
<evidence type="ECO:0000313" key="2">
    <source>
        <dbReference type="Proteomes" id="UP001162131"/>
    </source>
</evidence>
<name>A0AAU9ICY9_9CILI</name>
<accession>A0AAU9ICY9</accession>
<organism evidence="1 2">
    <name type="scientific">Blepharisma stoltei</name>
    <dbReference type="NCBI Taxonomy" id="1481888"/>
    <lineage>
        <taxon>Eukaryota</taxon>
        <taxon>Sar</taxon>
        <taxon>Alveolata</taxon>
        <taxon>Ciliophora</taxon>
        <taxon>Postciliodesmatophora</taxon>
        <taxon>Heterotrichea</taxon>
        <taxon>Heterotrichida</taxon>
        <taxon>Blepharismidae</taxon>
        <taxon>Blepharisma</taxon>
    </lineage>
</organism>
<sequence length="123" mass="14228">MMVPNDKTLELLFSYNKIVKDLVQKSTVEDPMFQRHAINNEYAIDIQKWSVEYSDLTSQVESIKALYPDFFVENNDLVMNLDLLQEQNVVYVLLYSAVMLQWPSLNPTVLFSVDDINKGTVFG</sequence>
<proteinExistence type="predicted"/>
<dbReference type="Proteomes" id="UP001162131">
    <property type="component" value="Unassembled WGS sequence"/>
</dbReference>
<keyword evidence="2" id="KW-1185">Reference proteome</keyword>
<reference evidence="1" key="1">
    <citation type="submission" date="2021-09" db="EMBL/GenBank/DDBJ databases">
        <authorList>
            <consortium name="AG Swart"/>
            <person name="Singh M."/>
            <person name="Singh A."/>
            <person name="Seah K."/>
            <person name="Emmerich C."/>
        </authorList>
    </citation>
    <scope>NUCLEOTIDE SEQUENCE</scope>
    <source>
        <strain evidence="1">ATCC30299</strain>
    </source>
</reference>
<comment type="caution">
    <text evidence="1">The sequence shown here is derived from an EMBL/GenBank/DDBJ whole genome shotgun (WGS) entry which is preliminary data.</text>
</comment>
<evidence type="ECO:0000313" key="1">
    <source>
        <dbReference type="EMBL" id="CAG9311775.1"/>
    </source>
</evidence>
<dbReference type="EMBL" id="CAJZBQ010000005">
    <property type="protein sequence ID" value="CAG9311775.1"/>
    <property type="molecule type" value="Genomic_DNA"/>
</dbReference>
<gene>
    <name evidence="1" type="ORF">BSTOLATCC_MIC5035</name>
</gene>
<dbReference type="AlphaFoldDB" id="A0AAU9ICY9"/>